<accession>B9F2G4</accession>
<dbReference type="Proteomes" id="UP000007752">
    <property type="component" value="Chromosome 2"/>
</dbReference>
<evidence type="ECO:0000313" key="1">
    <source>
        <dbReference type="EMBL" id="EEE57717.1"/>
    </source>
</evidence>
<organism evidence="1">
    <name type="scientific">Oryza sativa subsp. japonica</name>
    <name type="common">Rice</name>
    <dbReference type="NCBI Taxonomy" id="39947"/>
    <lineage>
        <taxon>Eukaryota</taxon>
        <taxon>Viridiplantae</taxon>
        <taxon>Streptophyta</taxon>
        <taxon>Embryophyta</taxon>
        <taxon>Tracheophyta</taxon>
        <taxon>Spermatophyta</taxon>
        <taxon>Magnoliopsida</taxon>
        <taxon>Liliopsida</taxon>
        <taxon>Poales</taxon>
        <taxon>Poaceae</taxon>
        <taxon>BOP clade</taxon>
        <taxon>Oryzoideae</taxon>
        <taxon>Oryzeae</taxon>
        <taxon>Oryzinae</taxon>
        <taxon>Oryza</taxon>
        <taxon>Oryza sativa</taxon>
    </lineage>
</organism>
<name>B9F2G4_ORYSJ</name>
<dbReference type="AlphaFoldDB" id="B9F2G4"/>
<proteinExistence type="predicted"/>
<reference evidence="1" key="2">
    <citation type="submission" date="2008-12" db="EMBL/GenBank/DDBJ databases">
        <title>Improved gene annotation of the rice (Oryza sativa) genomes.</title>
        <authorList>
            <person name="Wang J."/>
            <person name="Li R."/>
            <person name="Fan W."/>
            <person name="Huang Q."/>
            <person name="Zhang J."/>
            <person name="Zhou Y."/>
            <person name="Hu Y."/>
            <person name="Zi S."/>
            <person name="Li J."/>
            <person name="Ni P."/>
            <person name="Zheng H."/>
            <person name="Zhang Y."/>
            <person name="Zhao M."/>
            <person name="Hao Q."/>
            <person name="McDermott J."/>
            <person name="Samudrala R."/>
            <person name="Kristiansen K."/>
            <person name="Wong G.K.-S."/>
        </authorList>
    </citation>
    <scope>NUCLEOTIDE SEQUENCE</scope>
</reference>
<gene>
    <name evidence="1" type="ORF">OsJ_08201</name>
</gene>
<reference evidence="1" key="1">
    <citation type="journal article" date="2005" name="PLoS Biol.">
        <title>The genomes of Oryza sativa: a history of duplications.</title>
        <authorList>
            <person name="Yu J."/>
            <person name="Wang J."/>
            <person name="Lin W."/>
            <person name="Li S."/>
            <person name="Li H."/>
            <person name="Zhou J."/>
            <person name="Ni P."/>
            <person name="Dong W."/>
            <person name="Hu S."/>
            <person name="Zeng C."/>
            <person name="Zhang J."/>
            <person name="Zhang Y."/>
            <person name="Li R."/>
            <person name="Xu Z."/>
            <person name="Li S."/>
            <person name="Li X."/>
            <person name="Zheng H."/>
            <person name="Cong L."/>
            <person name="Lin L."/>
            <person name="Yin J."/>
            <person name="Geng J."/>
            <person name="Li G."/>
            <person name="Shi J."/>
            <person name="Liu J."/>
            <person name="Lv H."/>
            <person name="Li J."/>
            <person name="Wang J."/>
            <person name="Deng Y."/>
            <person name="Ran L."/>
            <person name="Shi X."/>
            <person name="Wang X."/>
            <person name="Wu Q."/>
            <person name="Li C."/>
            <person name="Ren X."/>
            <person name="Wang J."/>
            <person name="Wang X."/>
            <person name="Li D."/>
            <person name="Liu D."/>
            <person name="Zhang X."/>
            <person name="Ji Z."/>
            <person name="Zhao W."/>
            <person name="Sun Y."/>
            <person name="Zhang Z."/>
            <person name="Bao J."/>
            <person name="Han Y."/>
            <person name="Dong L."/>
            <person name="Ji J."/>
            <person name="Chen P."/>
            <person name="Wu S."/>
            <person name="Liu J."/>
            <person name="Xiao Y."/>
            <person name="Bu D."/>
            <person name="Tan J."/>
            <person name="Yang L."/>
            <person name="Ye C."/>
            <person name="Zhang J."/>
            <person name="Xu J."/>
            <person name="Zhou Y."/>
            <person name="Yu Y."/>
            <person name="Zhang B."/>
            <person name="Zhuang S."/>
            <person name="Wei H."/>
            <person name="Liu B."/>
            <person name="Lei M."/>
            <person name="Yu H."/>
            <person name="Li Y."/>
            <person name="Xu H."/>
            <person name="Wei S."/>
            <person name="He X."/>
            <person name="Fang L."/>
            <person name="Zhang Z."/>
            <person name="Zhang Y."/>
            <person name="Huang X."/>
            <person name="Su Z."/>
            <person name="Tong W."/>
            <person name="Li J."/>
            <person name="Tong Z."/>
            <person name="Li S."/>
            <person name="Ye J."/>
            <person name="Wang L."/>
            <person name="Fang L."/>
            <person name="Lei T."/>
            <person name="Chen C."/>
            <person name="Chen H."/>
            <person name="Xu Z."/>
            <person name="Li H."/>
            <person name="Huang H."/>
            <person name="Zhang F."/>
            <person name="Xu H."/>
            <person name="Li N."/>
            <person name="Zhao C."/>
            <person name="Li S."/>
            <person name="Dong L."/>
            <person name="Huang Y."/>
            <person name="Li L."/>
            <person name="Xi Y."/>
            <person name="Qi Q."/>
            <person name="Li W."/>
            <person name="Zhang B."/>
            <person name="Hu W."/>
            <person name="Zhang Y."/>
            <person name="Tian X."/>
            <person name="Jiao Y."/>
            <person name="Liang X."/>
            <person name="Jin J."/>
            <person name="Gao L."/>
            <person name="Zheng W."/>
            <person name="Hao B."/>
            <person name="Liu S."/>
            <person name="Wang W."/>
            <person name="Yuan L."/>
            <person name="Cao M."/>
            <person name="McDermott J."/>
            <person name="Samudrala R."/>
            <person name="Wang J."/>
            <person name="Wong G.K."/>
            <person name="Yang H."/>
        </authorList>
    </citation>
    <scope>NUCLEOTIDE SEQUENCE [LARGE SCALE GENOMIC DNA]</scope>
</reference>
<dbReference type="EMBL" id="CM000139">
    <property type="protein sequence ID" value="EEE57717.1"/>
    <property type="molecule type" value="Genomic_DNA"/>
</dbReference>
<sequence length="124" mass="12360">MTSSSIPLLRWSSSGGDDALSKRLWRCPSPTVSSGGGGALLGVSKGGSGGEFGFPGSVQSTTGFNPVLLSSLRQPPFPATGKTSSQLGPGVGGGWSRFCGGGNDSDELVAVGGHARGPLFGMNF</sequence>
<protein>
    <submittedName>
        <fullName evidence="1">Uncharacterized protein</fullName>
    </submittedName>
</protein>